<keyword evidence="1" id="KW-1133">Transmembrane helix</keyword>
<keyword evidence="1" id="KW-0812">Transmembrane</keyword>
<keyword evidence="3" id="KW-1185">Reference proteome</keyword>
<feature type="transmembrane region" description="Helical" evidence="1">
    <location>
        <begin position="41"/>
        <end position="60"/>
    </location>
</feature>
<accession>A0A3D8GTN9</accession>
<dbReference type="PANTHER" id="PTHR41309:SF2">
    <property type="entry name" value="MEMBRANE PROTEIN"/>
    <property type="match status" value="1"/>
</dbReference>
<name>A0A3D8GTN9_9BACI</name>
<comment type="caution">
    <text evidence="2">The sequence shown here is derived from an EMBL/GenBank/DDBJ whole genome shotgun (WGS) entry which is preliminary data.</text>
</comment>
<dbReference type="RefSeq" id="WP_115451488.1">
    <property type="nucleotide sequence ID" value="NZ_QNQT01000002.1"/>
</dbReference>
<dbReference type="Pfam" id="PF13346">
    <property type="entry name" value="ABC2_membrane_5"/>
    <property type="match status" value="1"/>
</dbReference>
<reference evidence="2 3" key="1">
    <citation type="submission" date="2018-07" db="EMBL/GenBank/DDBJ databases">
        <title>Bacillus sp. YLB-04 draft genome sequence.</title>
        <authorList>
            <person name="Yu L."/>
            <person name="Tang X."/>
        </authorList>
    </citation>
    <scope>NUCLEOTIDE SEQUENCE [LARGE SCALE GENOMIC DNA]</scope>
    <source>
        <strain evidence="2 3">YLB-04</strain>
    </source>
</reference>
<dbReference type="EMBL" id="QNQT01000002">
    <property type="protein sequence ID" value="RDU37818.1"/>
    <property type="molecule type" value="Genomic_DNA"/>
</dbReference>
<evidence type="ECO:0000313" key="3">
    <source>
        <dbReference type="Proteomes" id="UP000257144"/>
    </source>
</evidence>
<evidence type="ECO:0000313" key="2">
    <source>
        <dbReference type="EMBL" id="RDU37818.1"/>
    </source>
</evidence>
<feature type="transmembrane region" description="Helical" evidence="1">
    <location>
        <begin position="187"/>
        <end position="206"/>
    </location>
</feature>
<evidence type="ECO:0000256" key="1">
    <source>
        <dbReference type="SAM" id="Phobius"/>
    </source>
</evidence>
<keyword evidence="1" id="KW-0472">Membrane</keyword>
<feature type="transmembrane region" description="Helical" evidence="1">
    <location>
        <begin position="122"/>
        <end position="144"/>
    </location>
</feature>
<protein>
    <submittedName>
        <fullName evidence="2">ABC-2 transporter permease</fullName>
    </submittedName>
</protein>
<sequence length="216" mass="24448">MLQLMIKDLYIQKKSAYFAPLLLLGFFLSKQKEVSMGNASIENVVFGLSVGFIAYFMTMYSNFNTGESERLQNRLILSLPVSRWEVIQAKYLMIAVWWVISYITYFILIFLLNYVFNLLPQLSIGLHGTLLSFCFAYLLSSVFYPIHFKFGYRTSSLVGILLFFLITSSLGKLLGTNSGISIVLQNHPILSIAIVSLAVSSLSYFLSGKIFAKTDF</sequence>
<feature type="transmembrane region" description="Helical" evidence="1">
    <location>
        <begin position="91"/>
        <end position="116"/>
    </location>
</feature>
<dbReference type="OrthoDB" id="2440457at2"/>
<proteinExistence type="predicted"/>
<gene>
    <name evidence="2" type="ORF">DRW41_08345</name>
</gene>
<dbReference type="Proteomes" id="UP000257144">
    <property type="component" value="Unassembled WGS sequence"/>
</dbReference>
<feature type="transmembrane region" description="Helical" evidence="1">
    <location>
        <begin position="156"/>
        <end position="175"/>
    </location>
</feature>
<organism evidence="2 3">
    <name type="scientific">Neobacillus piezotolerans</name>
    <dbReference type="NCBI Taxonomy" id="2259171"/>
    <lineage>
        <taxon>Bacteria</taxon>
        <taxon>Bacillati</taxon>
        <taxon>Bacillota</taxon>
        <taxon>Bacilli</taxon>
        <taxon>Bacillales</taxon>
        <taxon>Bacillaceae</taxon>
        <taxon>Neobacillus</taxon>
    </lineage>
</organism>
<dbReference type="PANTHER" id="PTHR41309">
    <property type="entry name" value="MEMBRANE PROTEIN-RELATED"/>
    <property type="match status" value="1"/>
</dbReference>
<dbReference type="InterPro" id="IPR025699">
    <property type="entry name" value="ABC2_memb-like"/>
</dbReference>
<dbReference type="AlphaFoldDB" id="A0A3D8GTN9"/>